<dbReference type="EMBL" id="PGFF01000001">
    <property type="protein sequence ID" value="PJJ70575.1"/>
    <property type="molecule type" value="Genomic_DNA"/>
</dbReference>
<dbReference type="SUPFAM" id="SSF56176">
    <property type="entry name" value="FAD-binding/transporter-associated domain-like"/>
    <property type="match status" value="1"/>
</dbReference>
<evidence type="ECO:0000256" key="2">
    <source>
        <dbReference type="ARBA" id="ARBA00005466"/>
    </source>
</evidence>
<keyword evidence="8" id="KW-1185">Reference proteome</keyword>
<evidence type="ECO:0000256" key="1">
    <source>
        <dbReference type="ARBA" id="ARBA00001974"/>
    </source>
</evidence>
<dbReference type="InterPro" id="IPR050416">
    <property type="entry name" value="FAD-linked_Oxidoreductase"/>
</dbReference>
<dbReference type="InterPro" id="IPR016167">
    <property type="entry name" value="FAD-bd_PCMH_sub1"/>
</dbReference>
<dbReference type="InterPro" id="IPR016169">
    <property type="entry name" value="FAD-bd_PCMH_sub2"/>
</dbReference>
<protein>
    <submittedName>
        <fullName evidence="7">FAD/FMN-containing dehydrogenase</fullName>
    </submittedName>
</protein>
<evidence type="ECO:0000256" key="5">
    <source>
        <dbReference type="ARBA" id="ARBA00023002"/>
    </source>
</evidence>
<dbReference type="InterPro" id="IPR006093">
    <property type="entry name" value="Oxy_OxRdtase_FAD_BS"/>
</dbReference>
<proteinExistence type="inferred from homology"/>
<dbReference type="Gene3D" id="3.40.462.20">
    <property type="match status" value="1"/>
</dbReference>
<dbReference type="PROSITE" id="PS51387">
    <property type="entry name" value="FAD_PCMH"/>
    <property type="match status" value="1"/>
</dbReference>
<name>A0A2M9CFF2_9MICO</name>
<dbReference type="GO" id="GO:0016491">
    <property type="term" value="F:oxidoreductase activity"/>
    <property type="evidence" value="ECO:0007669"/>
    <property type="project" value="UniProtKB-KW"/>
</dbReference>
<evidence type="ECO:0000256" key="3">
    <source>
        <dbReference type="ARBA" id="ARBA00022630"/>
    </source>
</evidence>
<dbReference type="InterPro" id="IPR036318">
    <property type="entry name" value="FAD-bd_PCMH-like_sf"/>
</dbReference>
<reference evidence="7 8" key="1">
    <citation type="submission" date="2017-11" db="EMBL/GenBank/DDBJ databases">
        <title>Genomic Encyclopedia of Archaeal and Bacterial Type Strains, Phase II (KMG-II): From Individual Species to Whole Genera.</title>
        <authorList>
            <person name="Goeker M."/>
        </authorList>
    </citation>
    <scope>NUCLEOTIDE SEQUENCE [LARGE SCALE GENOMIC DNA]</scope>
    <source>
        <strain evidence="7 8">DSM 27393</strain>
    </source>
</reference>
<dbReference type="Gene3D" id="3.30.465.10">
    <property type="match status" value="1"/>
</dbReference>
<sequence>MSAALADRVAGPVFTPADAGYAEEILAHNRAVVHTPDVVVGASSADDVVEAVRFAREHGYPVSVQSTGHGAHAPVSEGLFITTSRLTGVRVDPERRVAVIGAGARWGAVLAAAAEHGLAAIPGASGSVGVVGYLLGGGLGPLARSHGFSSDYVESFRVVTGHGELVQASADENEELYWALRGGKIGLGVVTELTLRLVQLDGLYAGSLFFDEPHIEAALRAWVEWTPDADPRVTTSVAIIRFPDLEFVPEVFRGRRMLSVRFAFPGDAAEGERLAAPLRAAAPTHLDALGELPPAEMARIHSDPDQPGPSWGRGMMLDHIDQDFATRLLGLLGAGTDLPFIATEIRHLGGATAHDVDGGSAVGGREPGFTFMLIGAPVPDLFDAVLPAAAQHVVDELDPWVSARTTINFASYPSEHSAWKSAWTEETFARLAAVRSRHDPEGVFPYGV</sequence>
<dbReference type="Pfam" id="PF01565">
    <property type="entry name" value="FAD_binding_4"/>
    <property type="match status" value="1"/>
</dbReference>
<gene>
    <name evidence="7" type="ORF">CLV46_0097</name>
</gene>
<dbReference type="PANTHER" id="PTHR42973:SF39">
    <property type="entry name" value="FAD-BINDING PCMH-TYPE DOMAIN-CONTAINING PROTEIN"/>
    <property type="match status" value="1"/>
</dbReference>
<comment type="cofactor">
    <cofactor evidence="1">
        <name>FAD</name>
        <dbReference type="ChEBI" id="CHEBI:57692"/>
    </cofactor>
</comment>
<accession>A0A2M9CFF2</accession>
<evidence type="ECO:0000259" key="6">
    <source>
        <dbReference type="PROSITE" id="PS51387"/>
    </source>
</evidence>
<dbReference type="OrthoDB" id="9775082at2"/>
<keyword evidence="3" id="KW-0285">Flavoprotein</keyword>
<dbReference type="InterPro" id="IPR016166">
    <property type="entry name" value="FAD-bd_PCMH"/>
</dbReference>
<dbReference type="InterPro" id="IPR006094">
    <property type="entry name" value="Oxid_FAD_bind_N"/>
</dbReference>
<evidence type="ECO:0000313" key="8">
    <source>
        <dbReference type="Proteomes" id="UP000228758"/>
    </source>
</evidence>
<feature type="domain" description="FAD-binding PCMH-type" evidence="6">
    <location>
        <begin position="32"/>
        <end position="200"/>
    </location>
</feature>
<keyword evidence="4" id="KW-0274">FAD</keyword>
<dbReference type="PROSITE" id="PS00862">
    <property type="entry name" value="OX2_COVAL_FAD"/>
    <property type="match status" value="1"/>
</dbReference>
<dbReference type="PANTHER" id="PTHR42973">
    <property type="entry name" value="BINDING OXIDOREDUCTASE, PUTATIVE (AFU_ORTHOLOGUE AFUA_1G17690)-RELATED"/>
    <property type="match status" value="1"/>
</dbReference>
<keyword evidence="5" id="KW-0560">Oxidoreductase</keyword>
<organism evidence="7 8">
    <name type="scientific">Diaminobutyricimonas aerilata</name>
    <dbReference type="NCBI Taxonomy" id="1162967"/>
    <lineage>
        <taxon>Bacteria</taxon>
        <taxon>Bacillati</taxon>
        <taxon>Actinomycetota</taxon>
        <taxon>Actinomycetes</taxon>
        <taxon>Micrococcales</taxon>
        <taxon>Microbacteriaceae</taxon>
        <taxon>Diaminobutyricimonas</taxon>
    </lineage>
</organism>
<dbReference type="GO" id="GO:0071949">
    <property type="term" value="F:FAD binding"/>
    <property type="evidence" value="ECO:0007669"/>
    <property type="project" value="InterPro"/>
</dbReference>
<dbReference type="Proteomes" id="UP000228758">
    <property type="component" value="Unassembled WGS sequence"/>
</dbReference>
<evidence type="ECO:0000313" key="7">
    <source>
        <dbReference type="EMBL" id="PJJ70575.1"/>
    </source>
</evidence>
<dbReference type="RefSeq" id="WP_100362981.1">
    <property type="nucleotide sequence ID" value="NZ_PGFF01000001.1"/>
</dbReference>
<evidence type="ECO:0000256" key="4">
    <source>
        <dbReference type="ARBA" id="ARBA00022827"/>
    </source>
</evidence>
<dbReference type="Gene3D" id="3.30.43.10">
    <property type="entry name" value="Uridine Diphospho-n-acetylenolpyruvylglucosamine Reductase, domain 2"/>
    <property type="match status" value="1"/>
</dbReference>
<dbReference type="AlphaFoldDB" id="A0A2M9CFF2"/>
<comment type="caution">
    <text evidence="7">The sequence shown here is derived from an EMBL/GenBank/DDBJ whole genome shotgun (WGS) entry which is preliminary data.</text>
</comment>
<comment type="similarity">
    <text evidence="2">Belongs to the oxygen-dependent FAD-linked oxidoreductase family.</text>
</comment>